<sequence>MDGFWSISVYNAKVFFEKNDFAAHSINNLTAKPDADGSFSILFGGDPAGVPNYFPITSGWNYTVCLYRPKKEVINETWKFPEAQPAN</sequence>
<dbReference type="Pfam" id="PF06742">
    <property type="entry name" value="DUF1214"/>
    <property type="match status" value="1"/>
</dbReference>
<accession>C0QEX7</accession>
<dbReference type="InterPro" id="IPR010621">
    <property type="entry name" value="DUF1214"/>
</dbReference>
<dbReference type="Proteomes" id="UP000000442">
    <property type="component" value="Chromosome"/>
</dbReference>
<dbReference type="KEGG" id="dat:HRM2_44220"/>
<keyword evidence="3" id="KW-1185">Reference proteome</keyword>
<feature type="domain" description="DUF1214" evidence="1">
    <location>
        <begin position="2"/>
        <end position="71"/>
    </location>
</feature>
<organism evidence="2 3">
    <name type="scientific">Desulforapulum autotrophicum (strain ATCC 43914 / DSM 3382 / VKM B-1955 / HRM2)</name>
    <name type="common">Desulfobacterium autotrophicum</name>
    <dbReference type="NCBI Taxonomy" id="177437"/>
    <lineage>
        <taxon>Bacteria</taxon>
        <taxon>Pseudomonadati</taxon>
        <taxon>Thermodesulfobacteriota</taxon>
        <taxon>Desulfobacteria</taxon>
        <taxon>Desulfobacterales</taxon>
        <taxon>Desulfobacteraceae</taxon>
        <taxon>Desulforapulum</taxon>
    </lineage>
</organism>
<dbReference type="Gene3D" id="2.60.120.1600">
    <property type="match status" value="1"/>
</dbReference>
<evidence type="ECO:0000313" key="2">
    <source>
        <dbReference type="EMBL" id="ACN17478.1"/>
    </source>
</evidence>
<name>C0QEX7_DESAH</name>
<reference evidence="2 3" key="1">
    <citation type="journal article" date="2009" name="Environ. Microbiol.">
        <title>Genome sequence of Desulfobacterium autotrophicum HRM2, a marine sulfate reducer oxidizing organic carbon completely to carbon dioxide.</title>
        <authorList>
            <person name="Strittmatter A.W."/>
            <person name="Liesegang H."/>
            <person name="Rabus R."/>
            <person name="Decker I."/>
            <person name="Amann J."/>
            <person name="Andres S."/>
            <person name="Henne A."/>
            <person name="Fricke W.F."/>
            <person name="Martinez-Arias R."/>
            <person name="Bartels D."/>
            <person name="Goesmann A."/>
            <person name="Krause L."/>
            <person name="Puehler A."/>
            <person name="Klenk H.P."/>
            <person name="Richter M."/>
            <person name="Schuler M."/>
            <person name="Gloeckner F.O."/>
            <person name="Meyerdierks A."/>
            <person name="Gottschalk G."/>
            <person name="Amann R."/>
        </authorList>
    </citation>
    <scope>NUCLEOTIDE SEQUENCE [LARGE SCALE GENOMIC DNA]</scope>
    <source>
        <strain evidence="3">ATCC 43914 / DSM 3382 / HRM2</strain>
    </source>
</reference>
<dbReference type="eggNOG" id="COG5361">
    <property type="taxonomic scope" value="Bacteria"/>
</dbReference>
<protein>
    <recommendedName>
        <fullName evidence="1">DUF1214 domain-containing protein</fullName>
    </recommendedName>
</protein>
<proteinExistence type="predicted"/>
<dbReference type="SUPFAM" id="SSF160935">
    <property type="entry name" value="VPA0735-like"/>
    <property type="match status" value="1"/>
</dbReference>
<dbReference type="AlphaFoldDB" id="C0QEX7"/>
<dbReference type="EMBL" id="CP001087">
    <property type="protein sequence ID" value="ACN17478.1"/>
    <property type="molecule type" value="Genomic_DNA"/>
</dbReference>
<gene>
    <name evidence="2" type="ordered locus">HRM2_44220</name>
</gene>
<dbReference type="HOGENOM" id="CLU_2478215_0_0_7"/>
<evidence type="ECO:0000259" key="1">
    <source>
        <dbReference type="Pfam" id="PF06742"/>
    </source>
</evidence>
<evidence type="ECO:0000313" key="3">
    <source>
        <dbReference type="Proteomes" id="UP000000442"/>
    </source>
</evidence>